<sequence length="431" mass="45894">MRILVLGGYGLIGFPVVQRLLAAGHRVTGLGRSVAAARRSCPEASWLEHDIAQLVRASDWLPILSGFDAVLNCSGALQDSPRDNLQALQADAMKALFEACRMAGVTRVVQVSAVGVSPGSNTAFFRTKAEADAALLRSDLSWIILRPGLVLAPAAYGGTALLRGLASFPVFVPIIGGSQAIQTVSIDDVADTVRDALGGRLPANRIYDLVEERAHTLRQVVSAYREWLGLPPARILSIPPWIGSLAACVGDGLAHLGWRSPLRTTALLQLDHGVVGDPKPWIAACGRTPQDLKTTLRSRPATIQERWFARLWLLKSLVSAILALFWIMSGVVGLAKLDAAVAILTQHGMSFVVAEASIVGGSVLDILLGVLLLIRRFHRVAALGMIATSLMYLALATIVTPDLWLDPLGPLVKSIPAAVLALVALAIADER</sequence>
<dbReference type="InterPro" id="IPR036291">
    <property type="entry name" value="NAD(P)-bd_dom_sf"/>
</dbReference>
<keyword evidence="4" id="KW-1185">Reference proteome</keyword>
<evidence type="ECO:0000313" key="4">
    <source>
        <dbReference type="Proteomes" id="UP000704176"/>
    </source>
</evidence>
<dbReference type="Pfam" id="PF13460">
    <property type="entry name" value="NAD_binding_10"/>
    <property type="match status" value="1"/>
</dbReference>
<feature type="transmembrane region" description="Helical" evidence="1">
    <location>
        <begin position="411"/>
        <end position="428"/>
    </location>
</feature>
<comment type="caution">
    <text evidence="3">The sequence shown here is derived from an EMBL/GenBank/DDBJ whole genome shotgun (WGS) entry which is preliminary data.</text>
</comment>
<gene>
    <name evidence="3" type="ORF">K9B37_16795</name>
</gene>
<feature type="domain" description="NAD(P)-binding" evidence="2">
    <location>
        <begin position="7"/>
        <end position="155"/>
    </location>
</feature>
<dbReference type="Pfam" id="PF13781">
    <property type="entry name" value="DoxX_3"/>
    <property type="match status" value="1"/>
</dbReference>
<dbReference type="PANTHER" id="PTHR12126:SF11">
    <property type="entry name" value="NADH DEHYDROGENASE [UBIQUINONE] 1 ALPHA SUBCOMPLEX SUBUNIT 9, MITOCHONDRIAL"/>
    <property type="match status" value="1"/>
</dbReference>
<evidence type="ECO:0000256" key="1">
    <source>
        <dbReference type="SAM" id="Phobius"/>
    </source>
</evidence>
<feature type="transmembrane region" description="Helical" evidence="1">
    <location>
        <begin position="380"/>
        <end position="399"/>
    </location>
</feature>
<name>A0ABS7VQY2_9HYPH</name>
<dbReference type="PANTHER" id="PTHR12126">
    <property type="entry name" value="NADH-UBIQUINONE OXIDOREDUCTASE 39 KDA SUBUNIT-RELATED"/>
    <property type="match status" value="1"/>
</dbReference>
<protein>
    <submittedName>
        <fullName evidence="3">SDR family oxidoreductase</fullName>
    </submittedName>
</protein>
<keyword evidence="1" id="KW-0472">Membrane</keyword>
<dbReference type="Proteomes" id="UP000704176">
    <property type="component" value="Unassembled WGS sequence"/>
</dbReference>
<dbReference type="SUPFAM" id="SSF51735">
    <property type="entry name" value="NAD(P)-binding Rossmann-fold domains"/>
    <property type="match status" value="1"/>
</dbReference>
<dbReference type="EMBL" id="JAIRBM010000013">
    <property type="protein sequence ID" value="MBZ6077939.1"/>
    <property type="molecule type" value="Genomic_DNA"/>
</dbReference>
<keyword evidence="1" id="KW-0812">Transmembrane</keyword>
<feature type="transmembrane region" description="Helical" evidence="1">
    <location>
        <begin position="307"/>
        <end position="328"/>
    </location>
</feature>
<dbReference type="RefSeq" id="WP_224314690.1">
    <property type="nucleotide sequence ID" value="NZ_JAIRBM010000013.1"/>
</dbReference>
<dbReference type="InterPro" id="IPR051207">
    <property type="entry name" value="ComplexI_NDUFA9_subunit"/>
</dbReference>
<feature type="transmembrane region" description="Helical" evidence="1">
    <location>
        <begin position="348"/>
        <end position="373"/>
    </location>
</feature>
<accession>A0ABS7VQY2</accession>
<dbReference type="Gene3D" id="3.40.50.720">
    <property type="entry name" value="NAD(P)-binding Rossmann-like Domain"/>
    <property type="match status" value="1"/>
</dbReference>
<dbReference type="InterPro" id="IPR025695">
    <property type="entry name" value="DoxX-like"/>
</dbReference>
<reference evidence="3 4" key="1">
    <citation type="submission" date="2021-09" db="EMBL/GenBank/DDBJ databases">
        <title>The complete genome sequence of a new microorganism.</title>
        <authorList>
            <person name="Zi Z."/>
        </authorList>
    </citation>
    <scope>NUCLEOTIDE SEQUENCE [LARGE SCALE GENOMIC DNA]</scope>
    <source>
        <strain evidence="3 4">WGZ8</strain>
    </source>
</reference>
<organism evidence="3 4">
    <name type="scientific">Microvirga puerhi</name>
    <dbReference type="NCBI Taxonomy" id="2876078"/>
    <lineage>
        <taxon>Bacteria</taxon>
        <taxon>Pseudomonadati</taxon>
        <taxon>Pseudomonadota</taxon>
        <taxon>Alphaproteobacteria</taxon>
        <taxon>Hyphomicrobiales</taxon>
        <taxon>Methylobacteriaceae</taxon>
        <taxon>Microvirga</taxon>
    </lineage>
</organism>
<evidence type="ECO:0000313" key="3">
    <source>
        <dbReference type="EMBL" id="MBZ6077939.1"/>
    </source>
</evidence>
<evidence type="ECO:0000259" key="2">
    <source>
        <dbReference type="Pfam" id="PF13460"/>
    </source>
</evidence>
<dbReference type="InterPro" id="IPR016040">
    <property type="entry name" value="NAD(P)-bd_dom"/>
</dbReference>
<keyword evidence="1" id="KW-1133">Transmembrane helix</keyword>
<proteinExistence type="predicted"/>